<keyword evidence="1" id="KW-0472">Membrane</keyword>
<proteinExistence type="predicted"/>
<feature type="transmembrane region" description="Helical" evidence="1">
    <location>
        <begin position="172"/>
        <end position="196"/>
    </location>
</feature>
<reference evidence="2" key="2">
    <citation type="submission" date="2024-02" db="EMBL/GenBank/DDBJ databases">
        <title>The Genome Sequence of Enterococcus diestrammenae JM9A.</title>
        <authorList>
            <person name="Earl A."/>
            <person name="Manson A."/>
            <person name="Gilmore M."/>
            <person name="Sanders J."/>
            <person name="Shea T."/>
            <person name="Howe W."/>
            <person name="Livny J."/>
            <person name="Cuomo C."/>
            <person name="Neafsey D."/>
            <person name="Birren B."/>
        </authorList>
    </citation>
    <scope>NUCLEOTIDE SEQUENCE</scope>
    <source>
        <strain evidence="2">JM9A</strain>
    </source>
</reference>
<keyword evidence="1" id="KW-1133">Transmembrane helix</keyword>
<feature type="transmembrane region" description="Helical" evidence="1">
    <location>
        <begin position="81"/>
        <end position="101"/>
    </location>
</feature>
<protein>
    <recommendedName>
        <fullName evidence="4">ABC3 transporter permease protein domain-containing protein</fullName>
    </recommendedName>
</protein>
<evidence type="ECO:0000256" key="1">
    <source>
        <dbReference type="SAM" id="Phobius"/>
    </source>
</evidence>
<name>A0ABV0F2T2_9ENTE</name>
<keyword evidence="3" id="KW-1185">Reference proteome</keyword>
<reference evidence="2" key="1">
    <citation type="submission" date="2016-06" db="EMBL/GenBank/DDBJ databases">
        <authorList>
            <person name="Van Tyne D."/>
        </authorList>
    </citation>
    <scope>NUCLEOTIDE SEQUENCE</scope>
    <source>
        <strain evidence="2">JM9A</strain>
    </source>
</reference>
<evidence type="ECO:0000313" key="3">
    <source>
        <dbReference type="Proteomes" id="UP001429357"/>
    </source>
</evidence>
<comment type="caution">
    <text evidence="2">The sequence shown here is derived from an EMBL/GenBank/DDBJ whole genome shotgun (WGS) entry which is preliminary data.</text>
</comment>
<feature type="transmembrane region" description="Helical" evidence="1">
    <location>
        <begin position="138"/>
        <end position="160"/>
    </location>
</feature>
<dbReference type="EMBL" id="MAEI02000001">
    <property type="protein sequence ID" value="MEO1781466.1"/>
    <property type="molecule type" value="Genomic_DNA"/>
</dbReference>
<keyword evidence="1" id="KW-0812">Transmembrane</keyword>
<gene>
    <name evidence="2" type="ORF">BAU18_001051</name>
</gene>
<accession>A0ABV0F2T2</accession>
<sequence>MMFWKTSYFAENASKNLIRTPGIWGTAVLVFLLSLITFCGVNGFYLLSDWYREVATGLREAENGTGSLIQLIQAPLIPIRIFQGLALLVTLCAGGTTIAYCHRSFRLFAQTQEQDFKIMSLIGESVRGISGEFALQSLLFLGTILGIASIVANLLYWFSLAPAVCHDRFGSFGAMLVALASAHFPLMALALSYVALRLFGYVRRLLWSWLDGRWAVTA</sequence>
<evidence type="ECO:0000313" key="2">
    <source>
        <dbReference type="EMBL" id="MEO1781466.1"/>
    </source>
</evidence>
<feature type="transmembrane region" description="Helical" evidence="1">
    <location>
        <begin position="21"/>
        <end position="47"/>
    </location>
</feature>
<dbReference type="Proteomes" id="UP001429357">
    <property type="component" value="Unassembled WGS sequence"/>
</dbReference>
<dbReference type="RefSeq" id="WP_161868796.1">
    <property type="nucleotide sequence ID" value="NZ_MAEI02000001.1"/>
</dbReference>
<organism evidence="2 3">
    <name type="scientific">Enterococcus diestrammenae</name>
    <dbReference type="NCBI Taxonomy" id="1155073"/>
    <lineage>
        <taxon>Bacteria</taxon>
        <taxon>Bacillati</taxon>
        <taxon>Bacillota</taxon>
        <taxon>Bacilli</taxon>
        <taxon>Lactobacillales</taxon>
        <taxon>Enterococcaceae</taxon>
        <taxon>Enterococcus</taxon>
    </lineage>
</organism>
<evidence type="ECO:0008006" key="4">
    <source>
        <dbReference type="Google" id="ProtNLM"/>
    </source>
</evidence>